<dbReference type="SUPFAM" id="SSF55826">
    <property type="entry name" value="YbaK/ProRS associated domain"/>
    <property type="match status" value="1"/>
</dbReference>
<feature type="domain" description="Cyclic nucleotide-binding" evidence="2">
    <location>
        <begin position="201"/>
        <end position="293"/>
    </location>
</feature>
<dbReference type="PROSITE" id="PS50042">
    <property type="entry name" value="CNMP_BINDING_3"/>
    <property type="match status" value="1"/>
</dbReference>
<dbReference type="Gene3D" id="3.90.960.10">
    <property type="entry name" value="YbaK/aminoacyl-tRNA synthetase-associated domain"/>
    <property type="match status" value="1"/>
</dbReference>
<accession>H5XC59</accession>
<dbReference type="InterPro" id="IPR011051">
    <property type="entry name" value="RmlC_Cupin_sf"/>
</dbReference>
<name>H5XC59_9PSEU</name>
<dbReference type="InterPro" id="IPR036754">
    <property type="entry name" value="YbaK/aa-tRNA-synt-asso_dom_sf"/>
</dbReference>
<dbReference type="STRING" id="882083.SacmaDRAFT_5749"/>
<dbReference type="PANTHER" id="PTHR36114:SF1">
    <property type="entry name" value="16.7 KDA PROTEIN IN WHIE LOCUS"/>
    <property type="match status" value="1"/>
</dbReference>
<dbReference type="PANTHER" id="PTHR36114">
    <property type="entry name" value="16.7 KDA PROTEIN IN WHIE LOCUS"/>
    <property type="match status" value="1"/>
</dbReference>
<dbReference type="InterPro" id="IPR044786">
    <property type="entry name" value="PROXY"/>
</dbReference>
<dbReference type="eggNOG" id="COG2606">
    <property type="taxonomic scope" value="Bacteria"/>
</dbReference>
<sequence>MTGDSCGDIAAPVPELYGRLLADLDAHGARYRLIDHEPEGRTDLVSALRGHDVALAAKCLIVMVKVGKKQSRYVLAVVPGDARVDLQAVKKLFGGTYVAFAGKDRAEELAGSMSGTVLPFSYHPRLEVVVDPALLEKPELFFNAARLDRSIALATEDYVRLAAPRVAPITVTPDHHTPDHHTPEPGAAVPQHDYDIHYEPLFTTLQTMDVQALIDKVDVAWYNQTLLQIGGVLVRLGVMQGEFHWHKHDEQDEFFLVLDGQFHIELDGADTVHLGPRQAFAVPAGMLHRPVAAVRSAVLMIEKAGVVATGD</sequence>
<dbReference type="InterPro" id="IPR007214">
    <property type="entry name" value="YbaK/aa-tRNA-synth-assoc-dom"/>
</dbReference>
<dbReference type="HOGENOM" id="CLU_893976_0_0_11"/>
<dbReference type="Gene3D" id="2.60.120.10">
    <property type="entry name" value="Jelly Rolls"/>
    <property type="match status" value="1"/>
</dbReference>
<evidence type="ECO:0000313" key="4">
    <source>
        <dbReference type="Proteomes" id="UP000004926"/>
    </source>
</evidence>
<dbReference type="CDD" id="cd04336">
    <property type="entry name" value="YeaK"/>
    <property type="match status" value="1"/>
</dbReference>
<dbReference type="InterPro" id="IPR014710">
    <property type="entry name" value="RmlC-like_jellyroll"/>
</dbReference>
<evidence type="ECO:0000259" key="2">
    <source>
        <dbReference type="PROSITE" id="PS50042"/>
    </source>
</evidence>
<gene>
    <name evidence="3" type="ORF">SacmaDRAFT_5749</name>
</gene>
<dbReference type="SUPFAM" id="SSF51182">
    <property type="entry name" value="RmlC-like cupins"/>
    <property type="match status" value="1"/>
</dbReference>
<feature type="region of interest" description="Disordered" evidence="1">
    <location>
        <begin position="171"/>
        <end position="190"/>
    </location>
</feature>
<dbReference type="eggNOG" id="COG0662">
    <property type="taxonomic scope" value="Bacteria"/>
</dbReference>
<dbReference type="EMBL" id="CM001439">
    <property type="protein sequence ID" value="EHR53863.1"/>
    <property type="molecule type" value="Genomic_DNA"/>
</dbReference>
<proteinExistence type="predicted"/>
<dbReference type="RefSeq" id="WP_009157237.1">
    <property type="nucleotide sequence ID" value="NZ_CM001439.1"/>
</dbReference>
<evidence type="ECO:0000313" key="3">
    <source>
        <dbReference type="EMBL" id="EHR53863.1"/>
    </source>
</evidence>
<dbReference type="Proteomes" id="UP000004926">
    <property type="component" value="Chromosome"/>
</dbReference>
<reference evidence="3 4" key="1">
    <citation type="journal article" date="2012" name="Stand. Genomic Sci.">
        <title>Genome sequence of the ocean sediment bacterium Saccharomonospora marina type strain (XMU15(T)).</title>
        <authorList>
            <person name="Klenk H.P."/>
            <person name="Lu M."/>
            <person name="Lucas S."/>
            <person name="Lapidus A."/>
            <person name="Copeland A."/>
            <person name="Pitluck S."/>
            <person name="Goodwin L.A."/>
            <person name="Han C."/>
            <person name="Tapia R."/>
            <person name="Brambilla E.M."/>
            <person name="Potter G."/>
            <person name="Land M."/>
            <person name="Ivanova N."/>
            <person name="Rohde M."/>
            <person name="Goker M."/>
            <person name="Detter J.C."/>
            <person name="Li W.J."/>
            <person name="Kyrpides N.C."/>
            <person name="Woyke T."/>
        </authorList>
    </citation>
    <scope>NUCLEOTIDE SEQUENCE [LARGE SCALE GENOMIC DNA]</scope>
    <source>
        <strain evidence="3 4">XMU15</strain>
    </source>
</reference>
<dbReference type="CDD" id="cd02226">
    <property type="entry name" value="cupin_YdbB-like"/>
    <property type="match status" value="1"/>
</dbReference>
<dbReference type="InterPro" id="IPR052044">
    <property type="entry name" value="PKS_Associated_Protein"/>
</dbReference>
<protein>
    <recommendedName>
        <fullName evidence="2">Cyclic nucleotide-binding domain-containing protein</fullName>
    </recommendedName>
</protein>
<keyword evidence="4" id="KW-1185">Reference proteome</keyword>
<organism evidence="3 4">
    <name type="scientific">Saccharomonospora marina XMU15</name>
    <dbReference type="NCBI Taxonomy" id="882083"/>
    <lineage>
        <taxon>Bacteria</taxon>
        <taxon>Bacillati</taxon>
        <taxon>Actinomycetota</taxon>
        <taxon>Actinomycetes</taxon>
        <taxon>Pseudonocardiales</taxon>
        <taxon>Pseudonocardiaceae</taxon>
        <taxon>Saccharomonospora</taxon>
    </lineage>
</organism>
<dbReference type="InterPro" id="IPR000595">
    <property type="entry name" value="cNMP-bd_dom"/>
</dbReference>
<evidence type="ECO:0000256" key="1">
    <source>
        <dbReference type="SAM" id="MobiDB-lite"/>
    </source>
</evidence>
<dbReference type="Pfam" id="PF07883">
    <property type="entry name" value="Cupin_2"/>
    <property type="match status" value="1"/>
</dbReference>
<feature type="compositionally biased region" description="Basic and acidic residues" evidence="1">
    <location>
        <begin position="173"/>
        <end position="183"/>
    </location>
</feature>
<dbReference type="Pfam" id="PF04073">
    <property type="entry name" value="tRNA_edit"/>
    <property type="match status" value="1"/>
</dbReference>
<dbReference type="AlphaFoldDB" id="H5XC59"/>
<dbReference type="InterPro" id="IPR013096">
    <property type="entry name" value="Cupin_2"/>
</dbReference>
<dbReference type="GO" id="GO:0002161">
    <property type="term" value="F:aminoacyl-tRNA deacylase activity"/>
    <property type="evidence" value="ECO:0007669"/>
    <property type="project" value="InterPro"/>
</dbReference>